<protein>
    <submittedName>
        <fullName evidence="1">Uncharacterized protein</fullName>
    </submittedName>
</protein>
<dbReference type="Proteomes" id="UP000032544">
    <property type="component" value="Unassembled WGS sequence"/>
</dbReference>
<proteinExistence type="predicted"/>
<keyword evidence="2" id="KW-1185">Reference proteome</keyword>
<evidence type="ECO:0000313" key="2">
    <source>
        <dbReference type="Proteomes" id="UP000032544"/>
    </source>
</evidence>
<comment type="caution">
    <text evidence="1">The sequence shown here is derived from an EMBL/GenBank/DDBJ whole genome shotgun (WGS) entry which is preliminary data.</text>
</comment>
<accession>A0A0D8J9P0</accession>
<dbReference type="AlphaFoldDB" id="A0A0D8J9P0"/>
<name>A0A0D8J9P0_9BACT</name>
<evidence type="ECO:0000313" key="1">
    <source>
        <dbReference type="EMBL" id="KJF43632.1"/>
    </source>
</evidence>
<sequence>MARLKKKCWTCKFFAGNTIRRQEVGDFLQNSRPELAGSKNTDFILPTEQQWPDGKHILKLECGKEESIN</sequence>
<gene>
    <name evidence="1" type="ORF">LH29_11010</name>
</gene>
<organism evidence="1 2">
    <name type="scientific">Draconibacterium sediminis</name>
    <dbReference type="NCBI Taxonomy" id="1544798"/>
    <lineage>
        <taxon>Bacteria</taxon>
        <taxon>Pseudomonadati</taxon>
        <taxon>Bacteroidota</taxon>
        <taxon>Bacteroidia</taxon>
        <taxon>Marinilabiliales</taxon>
        <taxon>Prolixibacteraceae</taxon>
        <taxon>Draconibacterium</taxon>
    </lineage>
</organism>
<dbReference type="EMBL" id="JRHC01000002">
    <property type="protein sequence ID" value="KJF43632.1"/>
    <property type="molecule type" value="Genomic_DNA"/>
</dbReference>
<reference evidence="1 2" key="1">
    <citation type="submission" date="2014-09" db="EMBL/GenBank/DDBJ databases">
        <title>Draft Genome Sequence of Draconibacterium sp. JN14CK-3.</title>
        <authorList>
            <person name="Dong C."/>
            <person name="Lai Q."/>
            <person name="Shao Z."/>
        </authorList>
    </citation>
    <scope>NUCLEOTIDE SEQUENCE [LARGE SCALE GENOMIC DNA]</scope>
    <source>
        <strain evidence="1 2">JN14CK-3</strain>
    </source>
</reference>